<dbReference type="SUPFAM" id="SSF52540">
    <property type="entry name" value="P-loop containing nucleoside triphosphate hydrolases"/>
    <property type="match status" value="1"/>
</dbReference>
<protein>
    <recommendedName>
        <fullName evidence="1">ORC1/DEAH AAA+ ATPase domain-containing protein</fullName>
    </recommendedName>
</protein>
<feature type="domain" description="ORC1/DEAH AAA+ ATPase" evidence="1">
    <location>
        <begin position="41"/>
        <end position="180"/>
    </location>
</feature>
<reference evidence="2 3" key="1">
    <citation type="submission" date="2009-01" db="EMBL/GenBank/DDBJ databases">
        <authorList>
            <person name="Qin X."/>
            <person name="Bachman B."/>
            <person name="Battles P."/>
            <person name="Bell A."/>
            <person name="Bess C."/>
            <person name="Bickham C."/>
            <person name="Chaboub L."/>
            <person name="Chen D."/>
            <person name="Coyle M."/>
            <person name="Deiros D.R."/>
            <person name="Dinh H."/>
            <person name="Forbes L."/>
            <person name="Fowler G."/>
            <person name="Francisco L."/>
            <person name="Fu Q."/>
            <person name="Gubbala S."/>
            <person name="Hale W."/>
            <person name="Han Y."/>
            <person name="Hemphill L."/>
            <person name="Highlander S.K."/>
            <person name="Hirani K."/>
            <person name="Hogues M."/>
            <person name="Jackson L."/>
            <person name="Jakkamsetti A."/>
            <person name="Javaid M."/>
            <person name="Jiang H."/>
            <person name="Korchina V."/>
            <person name="Kovar C."/>
            <person name="Lara F."/>
            <person name="Lee S."/>
            <person name="Mata R."/>
            <person name="Mathew T."/>
            <person name="Moen C."/>
            <person name="Morales K."/>
            <person name="Munidasa M."/>
            <person name="Nazareth L."/>
            <person name="Ngo R."/>
            <person name="Nguyen L."/>
            <person name="Okwuonu G."/>
            <person name="Ongeri F."/>
            <person name="Patil S."/>
            <person name="Petrosino J."/>
            <person name="Pham C."/>
            <person name="Pham P."/>
            <person name="Pu L.-L."/>
            <person name="Puazo M."/>
            <person name="Raj R."/>
            <person name="Reid J."/>
            <person name="Rouhana J."/>
            <person name="Saada N."/>
            <person name="Shang Y."/>
            <person name="Simmons D."/>
            <person name="Thornton R."/>
            <person name="Warren J."/>
            <person name="Weissenberger G."/>
            <person name="Zhang J."/>
            <person name="Zhang L."/>
            <person name="Zhou C."/>
            <person name="Zhu D."/>
            <person name="Muzny D."/>
            <person name="Worley K."/>
            <person name="Gibbs R."/>
        </authorList>
    </citation>
    <scope>NUCLEOTIDE SEQUENCE [LARGE SCALE GENOMIC DNA]</scope>
    <source>
        <strain evidence="2 3">ATCC 33200</strain>
    </source>
</reference>
<dbReference type="RefSeq" id="WP_004894716.1">
    <property type="nucleotide sequence ID" value="NZ_AZCY01000001.1"/>
</dbReference>
<dbReference type="Gene3D" id="3.40.50.300">
    <property type="entry name" value="P-loop containing nucleotide triphosphate hydrolases"/>
    <property type="match status" value="1"/>
</dbReference>
<evidence type="ECO:0000259" key="1">
    <source>
        <dbReference type="Pfam" id="PF13401"/>
    </source>
</evidence>
<dbReference type="PATRIC" id="fig|525330.7.peg.72"/>
<dbReference type="Proteomes" id="UP000003491">
    <property type="component" value="Unassembled WGS sequence"/>
</dbReference>
<organism evidence="2 3">
    <name type="scientific">Lactobacillus johnsonii ATCC 33200</name>
    <dbReference type="NCBI Taxonomy" id="525330"/>
    <lineage>
        <taxon>Bacteria</taxon>
        <taxon>Bacillati</taxon>
        <taxon>Bacillota</taxon>
        <taxon>Bacilli</taxon>
        <taxon>Lactobacillales</taxon>
        <taxon>Lactobacillaceae</taxon>
        <taxon>Lactobacillus</taxon>
    </lineage>
</organism>
<dbReference type="Pfam" id="PF13401">
    <property type="entry name" value="AAA_22"/>
    <property type="match status" value="1"/>
</dbReference>
<proteinExistence type="predicted"/>
<accession>C2E6B0</accession>
<evidence type="ECO:0000313" key="2">
    <source>
        <dbReference type="EMBL" id="EEJ59477.1"/>
    </source>
</evidence>
<name>C2E6B0_LACJH</name>
<dbReference type="GO" id="GO:0016887">
    <property type="term" value="F:ATP hydrolysis activity"/>
    <property type="evidence" value="ECO:0007669"/>
    <property type="project" value="InterPro"/>
</dbReference>
<dbReference type="HOGENOM" id="CLU_058580_1_1_9"/>
<dbReference type="EMBL" id="ACGR01000038">
    <property type="protein sequence ID" value="EEJ59477.1"/>
    <property type="molecule type" value="Genomic_DNA"/>
</dbReference>
<dbReference type="InterPro" id="IPR049945">
    <property type="entry name" value="AAA_22"/>
</dbReference>
<comment type="caution">
    <text evidence="2">The sequence shown here is derived from an EMBL/GenBank/DDBJ whole genome shotgun (WGS) entry which is preliminary data.</text>
</comment>
<evidence type="ECO:0000313" key="3">
    <source>
        <dbReference type="Proteomes" id="UP000003491"/>
    </source>
</evidence>
<dbReference type="AlphaFoldDB" id="C2E6B0"/>
<sequence>MYSENPFDAEFGGIPELYLDFNNDAVKYAKRAHRHKKHPTYLLFITGVHGSGKTVFMNKVGKELNKYDDTIVVTLYNTEDLFRIMYIKLAPMLNKLKKWSSSVSISLPFVSINFAEANEKHDEIYYKTEITKILKLLKQANMRVVFCIDEVSNTPAIQKLAEEFNNWSLSELQVSVIMTGLLK</sequence>
<gene>
    <name evidence="2" type="ORF">HMPREF0528_1284</name>
</gene>
<dbReference type="InterPro" id="IPR027417">
    <property type="entry name" value="P-loop_NTPase"/>
</dbReference>